<evidence type="ECO:0000256" key="3">
    <source>
        <dbReference type="ARBA" id="ARBA00022737"/>
    </source>
</evidence>
<evidence type="ECO:0000256" key="2">
    <source>
        <dbReference type="ARBA" id="ARBA00022475"/>
    </source>
</evidence>
<dbReference type="PROSITE" id="PS50106">
    <property type="entry name" value="PDZ"/>
    <property type="match status" value="2"/>
</dbReference>
<name>A0AAV5TPD8_9BILA</name>
<dbReference type="Proteomes" id="UP001432027">
    <property type="component" value="Unassembled WGS sequence"/>
</dbReference>
<dbReference type="InterPro" id="IPR051067">
    <property type="entry name" value="NHER"/>
</dbReference>
<evidence type="ECO:0000313" key="6">
    <source>
        <dbReference type="EMBL" id="GMS96290.1"/>
    </source>
</evidence>
<evidence type="ECO:0000256" key="1">
    <source>
        <dbReference type="ARBA" id="ARBA00004236"/>
    </source>
</evidence>
<protein>
    <recommendedName>
        <fullName evidence="5">PDZ domain-containing protein</fullName>
    </recommendedName>
</protein>
<gene>
    <name evidence="6" type="ORF">PENTCL1PPCAC_18465</name>
</gene>
<feature type="region of interest" description="Disordered" evidence="4">
    <location>
        <begin position="391"/>
        <end position="413"/>
    </location>
</feature>
<evidence type="ECO:0000313" key="7">
    <source>
        <dbReference type="Proteomes" id="UP001432027"/>
    </source>
</evidence>
<dbReference type="EMBL" id="BTSX01000004">
    <property type="protein sequence ID" value="GMS96290.1"/>
    <property type="molecule type" value="Genomic_DNA"/>
</dbReference>
<evidence type="ECO:0000256" key="4">
    <source>
        <dbReference type="SAM" id="MobiDB-lite"/>
    </source>
</evidence>
<accession>A0AAV5TPD8</accession>
<proteinExistence type="predicted"/>
<feature type="domain" description="PDZ" evidence="5">
    <location>
        <begin position="12"/>
        <end position="93"/>
    </location>
</feature>
<evidence type="ECO:0000259" key="5">
    <source>
        <dbReference type="PROSITE" id="PS50106"/>
    </source>
</evidence>
<organism evidence="6 7">
    <name type="scientific">Pristionchus entomophagus</name>
    <dbReference type="NCBI Taxonomy" id="358040"/>
    <lineage>
        <taxon>Eukaryota</taxon>
        <taxon>Metazoa</taxon>
        <taxon>Ecdysozoa</taxon>
        <taxon>Nematoda</taxon>
        <taxon>Chromadorea</taxon>
        <taxon>Rhabditida</taxon>
        <taxon>Rhabditina</taxon>
        <taxon>Diplogasteromorpha</taxon>
        <taxon>Diplogasteroidea</taxon>
        <taxon>Neodiplogasteridae</taxon>
        <taxon>Pristionchus</taxon>
    </lineage>
</organism>
<feature type="compositionally biased region" description="Basic and acidic residues" evidence="4">
    <location>
        <begin position="468"/>
        <end position="482"/>
    </location>
</feature>
<dbReference type="SMART" id="SM00228">
    <property type="entry name" value="PDZ"/>
    <property type="match status" value="2"/>
</dbReference>
<reference evidence="6" key="1">
    <citation type="submission" date="2023-10" db="EMBL/GenBank/DDBJ databases">
        <title>Genome assembly of Pristionchus species.</title>
        <authorList>
            <person name="Yoshida K."/>
            <person name="Sommer R.J."/>
        </authorList>
    </citation>
    <scope>NUCLEOTIDE SEQUENCE</scope>
    <source>
        <strain evidence="6">RS0144</strain>
    </source>
</reference>
<feature type="region of interest" description="Disordered" evidence="4">
    <location>
        <begin position="447"/>
        <end position="487"/>
    </location>
</feature>
<dbReference type="InterPro" id="IPR041489">
    <property type="entry name" value="PDZ_6"/>
</dbReference>
<dbReference type="Gene3D" id="2.30.42.10">
    <property type="match status" value="2"/>
</dbReference>
<dbReference type="InterPro" id="IPR036034">
    <property type="entry name" value="PDZ_sf"/>
</dbReference>
<dbReference type="Pfam" id="PF17820">
    <property type="entry name" value="PDZ_6"/>
    <property type="match status" value="2"/>
</dbReference>
<dbReference type="PANTHER" id="PTHR14191">
    <property type="entry name" value="PDZ DOMAIN CONTAINING PROTEIN"/>
    <property type="match status" value="1"/>
</dbReference>
<dbReference type="AlphaFoldDB" id="A0AAV5TPD8"/>
<keyword evidence="3" id="KW-0677">Repeat</keyword>
<comment type="subcellular location">
    <subcellularLocation>
        <location evidence="1">Cell membrane</location>
    </subcellularLocation>
</comment>
<dbReference type="GO" id="GO:0016324">
    <property type="term" value="C:apical plasma membrane"/>
    <property type="evidence" value="ECO:0007669"/>
    <property type="project" value="TreeGrafter"/>
</dbReference>
<feature type="domain" description="PDZ" evidence="5">
    <location>
        <begin position="172"/>
        <end position="254"/>
    </location>
</feature>
<sequence>MQLLPDAPQPRVCLVEKATHDQEYGYNLHAERGKDQFVGTVDKGSPAEHAGLHMGDRIFAVNGVSIQGESHKKVVERIKQDPMRCELLVIDEEGANWYKEHNITISPTLPNLIRISKDGETGRHSTNNNHEKSSGSPPPAAWYAPNGTAAKDPVFVAPPPPAEMGGRPRPTLCHLEKKSVTDEFGFNLHAEKGKGHFIGAVDVGGIGDRAGLKMAQRIVGVNGILIHPTTPHKEVVALIKKNPVSTTLLVAAEDVDAWYKQHNEAYSFEYADDGARPGAHTHHITIHHEEIYEYDNYASEHPIAEAVVAAAVLHRLESVVEEAEEQHHLAAEAAARRSRAPTADDVAAAVLAAVTVEAVLEKEAELAEAHHQHQEHAADDDIMAAVFGGIPATPTAEAPPLHEEHHHEHHEHHLGKEILVAAAIVHHEEKKLERLEEELERVDHRETPVMTPEPTVRSTASSYSKPIENGHHHSEKSNDAPRDIFSLSAAEARERLRANKRRDPRGLEMSLEEKYRIVSSM</sequence>
<dbReference type="InterPro" id="IPR001478">
    <property type="entry name" value="PDZ"/>
</dbReference>
<dbReference type="CDD" id="cd06768">
    <property type="entry name" value="PDZ_NHERF-like"/>
    <property type="match status" value="2"/>
</dbReference>
<dbReference type="GO" id="GO:0043495">
    <property type="term" value="F:protein-membrane adaptor activity"/>
    <property type="evidence" value="ECO:0007669"/>
    <property type="project" value="TreeGrafter"/>
</dbReference>
<dbReference type="PANTHER" id="PTHR14191:SF3">
    <property type="entry name" value="NA(+)_H(+) EXCHANGE REGULATORY COFACTOR-LIKE PROTEIN NRFL-1"/>
    <property type="match status" value="1"/>
</dbReference>
<dbReference type="SUPFAM" id="SSF50156">
    <property type="entry name" value="PDZ domain-like"/>
    <property type="match status" value="2"/>
</dbReference>
<feature type="compositionally biased region" description="Basic and acidic residues" evidence="4">
    <location>
        <begin position="118"/>
        <end position="133"/>
    </location>
</feature>
<comment type="caution">
    <text evidence="6">The sequence shown here is derived from an EMBL/GenBank/DDBJ whole genome shotgun (WGS) entry which is preliminary data.</text>
</comment>
<feature type="region of interest" description="Disordered" evidence="4">
    <location>
        <begin position="118"/>
        <end position="153"/>
    </location>
</feature>
<dbReference type="GO" id="GO:0072659">
    <property type="term" value="P:protein localization to plasma membrane"/>
    <property type="evidence" value="ECO:0007669"/>
    <property type="project" value="TreeGrafter"/>
</dbReference>
<keyword evidence="2" id="KW-0472">Membrane</keyword>
<keyword evidence="2" id="KW-1003">Cell membrane</keyword>
<keyword evidence="7" id="KW-1185">Reference proteome</keyword>